<comment type="caution">
    <text evidence="8">The sequence shown here is derived from an EMBL/GenBank/DDBJ whole genome shotgun (WGS) entry which is preliminary data.</text>
</comment>
<comment type="subcellular location">
    <subcellularLocation>
        <location evidence="1">Nucleus</location>
    </subcellularLocation>
</comment>
<dbReference type="GO" id="GO:0005634">
    <property type="term" value="C:nucleus"/>
    <property type="evidence" value="ECO:0007669"/>
    <property type="project" value="UniProtKB-SubCell"/>
</dbReference>
<dbReference type="PANTHER" id="PTHR16223:SF335">
    <property type="entry name" value="TRANSCRIPTION FACTOR BHLH113"/>
    <property type="match status" value="1"/>
</dbReference>
<gene>
    <name evidence="8" type="ORF">QN277_005213</name>
</gene>
<proteinExistence type="predicted"/>
<name>A0AAE1MG58_9FABA</name>
<evidence type="ECO:0000256" key="5">
    <source>
        <dbReference type="ARBA" id="ARBA00023242"/>
    </source>
</evidence>
<dbReference type="InterPro" id="IPR045843">
    <property type="entry name" value="IND-like"/>
</dbReference>
<evidence type="ECO:0000256" key="4">
    <source>
        <dbReference type="ARBA" id="ARBA00023163"/>
    </source>
</evidence>
<dbReference type="GO" id="GO:0046983">
    <property type="term" value="F:protein dimerization activity"/>
    <property type="evidence" value="ECO:0007669"/>
    <property type="project" value="InterPro"/>
</dbReference>
<dbReference type="Gene3D" id="4.10.280.10">
    <property type="entry name" value="Helix-loop-helix DNA-binding domain"/>
    <property type="match status" value="1"/>
</dbReference>
<feature type="domain" description="BHLH" evidence="7">
    <location>
        <begin position="138"/>
        <end position="187"/>
    </location>
</feature>
<evidence type="ECO:0000256" key="2">
    <source>
        <dbReference type="ARBA" id="ARBA00023015"/>
    </source>
</evidence>
<dbReference type="PANTHER" id="PTHR16223">
    <property type="entry name" value="TRANSCRIPTION FACTOR BHLH83-RELATED"/>
    <property type="match status" value="1"/>
</dbReference>
<keyword evidence="9" id="KW-1185">Reference proteome</keyword>
<evidence type="ECO:0000259" key="7">
    <source>
        <dbReference type="PROSITE" id="PS50888"/>
    </source>
</evidence>
<keyword evidence="4" id="KW-0804">Transcription</keyword>
<feature type="compositionally biased region" description="Low complexity" evidence="6">
    <location>
        <begin position="82"/>
        <end position="102"/>
    </location>
</feature>
<dbReference type="GO" id="GO:0000978">
    <property type="term" value="F:RNA polymerase II cis-regulatory region sequence-specific DNA binding"/>
    <property type="evidence" value="ECO:0007669"/>
    <property type="project" value="TreeGrafter"/>
</dbReference>
<keyword evidence="3" id="KW-0238">DNA-binding</keyword>
<dbReference type="GO" id="GO:0000981">
    <property type="term" value="F:DNA-binding transcription factor activity, RNA polymerase II-specific"/>
    <property type="evidence" value="ECO:0007669"/>
    <property type="project" value="TreeGrafter"/>
</dbReference>
<dbReference type="InterPro" id="IPR045239">
    <property type="entry name" value="bHLH95_bHLH"/>
</dbReference>
<accession>A0AAE1MG58</accession>
<dbReference type="SUPFAM" id="SSF47459">
    <property type="entry name" value="HLH, helix-loop-helix DNA-binding domain"/>
    <property type="match status" value="1"/>
</dbReference>
<dbReference type="Proteomes" id="UP001293593">
    <property type="component" value="Unassembled WGS sequence"/>
</dbReference>
<evidence type="ECO:0000256" key="6">
    <source>
        <dbReference type="SAM" id="MobiDB-lite"/>
    </source>
</evidence>
<dbReference type="EMBL" id="JAWXYG010000011">
    <property type="protein sequence ID" value="KAK4258806.1"/>
    <property type="molecule type" value="Genomic_DNA"/>
</dbReference>
<reference evidence="8" key="1">
    <citation type="submission" date="2023-10" db="EMBL/GenBank/DDBJ databases">
        <title>Chromosome-level genome of the transformable northern wattle, Acacia crassicarpa.</title>
        <authorList>
            <person name="Massaro I."/>
            <person name="Sinha N.R."/>
            <person name="Poethig S."/>
            <person name="Leichty A.R."/>
        </authorList>
    </citation>
    <scope>NUCLEOTIDE SEQUENCE</scope>
    <source>
        <strain evidence="8">Acra3RX</strain>
        <tissue evidence="8">Leaf</tissue>
    </source>
</reference>
<dbReference type="InterPro" id="IPR036638">
    <property type="entry name" value="HLH_DNA-bd_sf"/>
</dbReference>
<protein>
    <recommendedName>
        <fullName evidence="7">BHLH domain-containing protein</fullName>
    </recommendedName>
</protein>
<keyword evidence="2" id="KW-0805">Transcription regulation</keyword>
<sequence>MDDDDDFHQDHLLTPASSTFSHLLFGHDHVDPTLHPSSLFSIGNNGTSPKMLCFEGYIPNNQPKLFVSETNAVTVVTPQKSVITSSESSSASSSGKHNSNSNVCDKKRSGSGQQLAGCSESVVTAAGGCGRRNLKKARAQNTATTGHAKRKEKLGERIAALQQLVSPFGKTDTASVLHEATGYIRFLHDQVQVLCSPYLQAPPPSPHSLCNTGDGEEEAKGELSRRGLCLIPVESTLHVASSNGADFWSPAMANNVSSSTRL</sequence>
<evidence type="ECO:0000313" key="9">
    <source>
        <dbReference type="Proteomes" id="UP001293593"/>
    </source>
</evidence>
<dbReference type="AlphaFoldDB" id="A0AAE1MG58"/>
<dbReference type="CDD" id="cd11393">
    <property type="entry name" value="bHLH_AtbHLH_like"/>
    <property type="match status" value="1"/>
</dbReference>
<organism evidence="8 9">
    <name type="scientific">Acacia crassicarpa</name>
    <name type="common">northern wattle</name>
    <dbReference type="NCBI Taxonomy" id="499986"/>
    <lineage>
        <taxon>Eukaryota</taxon>
        <taxon>Viridiplantae</taxon>
        <taxon>Streptophyta</taxon>
        <taxon>Embryophyta</taxon>
        <taxon>Tracheophyta</taxon>
        <taxon>Spermatophyta</taxon>
        <taxon>Magnoliopsida</taxon>
        <taxon>eudicotyledons</taxon>
        <taxon>Gunneridae</taxon>
        <taxon>Pentapetalae</taxon>
        <taxon>rosids</taxon>
        <taxon>fabids</taxon>
        <taxon>Fabales</taxon>
        <taxon>Fabaceae</taxon>
        <taxon>Caesalpinioideae</taxon>
        <taxon>mimosoid clade</taxon>
        <taxon>Acacieae</taxon>
        <taxon>Acacia</taxon>
    </lineage>
</organism>
<evidence type="ECO:0000256" key="3">
    <source>
        <dbReference type="ARBA" id="ARBA00023125"/>
    </source>
</evidence>
<keyword evidence="5" id="KW-0539">Nucleus</keyword>
<feature type="region of interest" description="Disordered" evidence="6">
    <location>
        <begin position="82"/>
        <end position="117"/>
    </location>
</feature>
<evidence type="ECO:0000256" key="1">
    <source>
        <dbReference type="ARBA" id="ARBA00004123"/>
    </source>
</evidence>
<dbReference type="InterPro" id="IPR011598">
    <property type="entry name" value="bHLH_dom"/>
</dbReference>
<dbReference type="PROSITE" id="PS50888">
    <property type="entry name" value="BHLH"/>
    <property type="match status" value="1"/>
</dbReference>
<evidence type="ECO:0000313" key="8">
    <source>
        <dbReference type="EMBL" id="KAK4258806.1"/>
    </source>
</evidence>